<dbReference type="PANTHER" id="PTHR33694:SF1">
    <property type="entry name" value="UDP-3-O-ACYL-N-ACETYLGLUCOSAMINE DEACETYLASE 1, MITOCHONDRIAL-RELATED"/>
    <property type="match status" value="1"/>
</dbReference>
<evidence type="ECO:0000256" key="1">
    <source>
        <dbReference type="ARBA" id="ARBA00001947"/>
    </source>
</evidence>
<name>A0A381N3E5_9ZZZZ</name>
<evidence type="ECO:0000256" key="10">
    <source>
        <dbReference type="ARBA" id="ARBA00024535"/>
    </source>
</evidence>
<accession>A0A381N3E5</accession>
<dbReference type="EC" id="3.5.1.108" evidence="3"/>
<keyword evidence="4" id="KW-0444">Lipid biosynthesis</keyword>
<dbReference type="PANTHER" id="PTHR33694">
    <property type="entry name" value="UDP-3-O-ACYL-N-ACETYLGLUCOSAMINE DEACETYLASE 1, MITOCHONDRIAL-RELATED"/>
    <property type="match status" value="1"/>
</dbReference>
<reference evidence="11" key="1">
    <citation type="submission" date="2018-05" db="EMBL/GenBank/DDBJ databases">
        <authorList>
            <person name="Lanie J.A."/>
            <person name="Ng W.-L."/>
            <person name="Kazmierczak K.M."/>
            <person name="Andrzejewski T.M."/>
            <person name="Davidsen T.M."/>
            <person name="Wayne K.J."/>
            <person name="Tettelin H."/>
            <person name="Glass J.I."/>
            <person name="Rusch D."/>
            <person name="Podicherti R."/>
            <person name="Tsui H.-C.T."/>
            <person name="Winkler M.E."/>
        </authorList>
    </citation>
    <scope>NUCLEOTIDE SEQUENCE</scope>
</reference>
<keyword evidence="6" id="KW-0479">Metal-binding</keyword>
<gene>
    <name evidence="11" type="ORF">METZ01_LOCUS1901</name>
</gene>
<evidence type="ECO:0000256" key="3">
    <source>
        <dbReference type="ARBA" id="ARBA00012745"/>
    </source>
</evidence>
<evidence type="ECO:0000256" key="4">
    <source>
        <dbReference type="ARBA" id="ARBA00022516"/>
    </source>
</evidence>
<protein>
    <recommendedName>
        <fullName evidence="3">UDP-3-O-acyl-N-acetylglucosamine deacetylase</fullName>
        <ecNumber evidence="3">3.5.1.108</ecNumber>
    </recommendedName>
</protein>
<comment type="cofactor">
    <cofactor evidence="1">
        <name>Zn(2+)</name>
        <dbReference type="ChEBI" id="CHEBI:29105"/>
    </cofactor>
</comment>
<keyword evidence="5" id="KW-0441">Lipid A biosynthesis</keyword>
<dbReference type="InterPro" id="IPR015870">
    <property type="entry name" value="UDP-acyl_N-AcGlcN_deAcase_N"/>
</dbReference>
<evidence type="ECO:0000313" key="11">
    <source>
        <dbReference type="EMBL" id="SUZ49047.1"/>
    </source>
</evidence>
<dbReference type="GO" id="GO:0103117">
    <property type="term" value="F:UDP-3-O-acyl-N-acetylglucosamine deacetylase activity"/>
    <property type="evidence" value="ECO:0007669"/>
    <property type="project" value="UniProtKB-EC"/>
</dbReference>
<dbReference type="InterPro" id="IPR004463">
    <property type="entry name" value="UDP-acyl_GlcNac_deAcase"/>
</dbReference>
<organism evidence="11">
    <name type="scientific">marine metagenome</name>
    <dbReference type="NCBI Taxonomy" id="408172"/>
    <lineage>
        <taxon>unclassified sequences</taxon>
        <taxon>metagenomes</taxon>
        <taxon>ecological metagenomes</taxon>
    </lineage>
</organism>
<keyword evidence="9" id="KW-0443">Lipid metabolism</keyword>
<dbReference type="GO" id="GO:0009245">
    <property type="term" value="P:lipid A biosynthetic process"/>
    <property type="evidence" value="ECO:0007669"/>
    <property type="project" value="UniProtKB-KW"/>
</dbReference>
<evidence type="ECO:0000256" key="5">
    <source>
        <dbReference type="ARBA" id="ARBA00022556"/>
    </source>
</evidence>
<keyword evidence="8" id="KW-0862">Zinc</keyword>
<evidence type="ECO:0000256" key="8">
    <source>
        <dbReference type="ARBA" id="ARBA00022833"/>
    </source>
</evidence>
<evidence type="ECO:0000256" key="7">
    <source>
        <dbReference type="ARBA" id="ARBA00022801"/>
    </source>
</evidence>
<dbReference type="SUPFAM" id="SSF54211">
    <property type="entry name" value="Ribosomal protein S5 domain 2-like"/>
    <property type="match status" value="2"/>
</dbReference>
<dbReference type="EMBL" id="UINC01000099">
    <property type="protein sequence ID" value="SUZ49047.1"/>
    <property type="molecule type" value="Genomic_DNA"/>
</dbReference>
<comment type="pathway">
    <text evidence="2">Glycolipid biosynthesis; lipid IV(A) biosynthesis; lipid IV(A) from (3R)-3-hydroxytetradecanoyl-[acyl-carrier-protein] and UDP-N-acetyl-alpha-D-glucosamine: step 2/6.</text>
</comment>
<dbReference type="InterPro" id="IPR011334">
    <property type="entry name" value="UDP-acyl_GlcNac_deAcase_C"/>
</dbReference>
<dbReference type="UniPathway" id="UPA00359">
    <property type="reaction ID" value="UER00478"/>
</dbReference>
<dbReference type="Gene3D" id="3.30.1700.10">
    <property type="entry name" value="lpxc deacetylase, domain 2"/>
    <property type="match status" value="1"/>
</dbReference>
<dbReference type="GO" id="GO:0046872">
    <property type="term" value="F:metal ion binding"/>
    <property type="evidence" value="ECO:0007669"/>
    <property type="project" value="UniProtKB-KW"/>
</dbReference>
<evidence type="ECO:0000256" key="2">
    <source>
        <dbReference type="ARBA" id="ARBA00005002"/>
    </source>
</evidence>
<comment type="catalytic activity">
    <reaction evidence="10">
        <text>a UDP-3-O-[(3R)-3-hydroxyacyl]-N-acetyl-alpha-D-glucosamine + H2O = a UDP-3-O-[(3R)-3-hydroxyacyl]-alpha-D-glucosamine + acetate</text>
        <dbReference type="Rhea" id="RHEA:67816"/>
        <dbReference type="ChEBI" id="CHEBI:15377"/>
        <dbReference type="ChEBI" id="CHEBI:30089"/>
        <dbReference type="ChEBI" id="CHEBI:137740"/>
        <dbReference type="ChEBI" id="CHEBI:173225"/>
        <dbReference type="EC" id="3.5.1.108"/>
    </reaction>
</comment>
<dbReference type="Gene3D" id="3.30.230.20">
    <property type="entry name" value="lpxc deacetylase, domain 1"/>
    <property type="match status" value="1"/>
</dbReference>
<sequence>MGIDNLLIELNSKEPPVMDGSSKDFVEALVEAGIIEQKAKVDFLKITKPVVYTDEEKDVEVVGVPYDGFKTTFTIQYDLEDLDVQYSSVHNMSQNYKTQIAPARTFCLLSEIKGLAKQGLIKGGNLGNAVIIVDKDIEDEEVRIFKERFGIKFFKGDRGLHKTQVLRFRNEPVRHKTLDLIGDLALLGKPILGHITAIKSGHKGNVEFAKLLRKEFKDQFKK</sequence>
<keyword evidence="7" id="KW-0378">Hydrolase</keyword>
<dbReference type="AlphaFoldDB" id="A0A381N3E5"/>
<dbReference type="Pfam" id="PF03331">
    <property type="entry name" value="LpxC"/>
    <property type="match status" value="2"/>
</dbReference>
<evidence type="ECO:0000256" key="6">
    <source>
        <dbReference type="ARBA" id="ARBA00022723"/>
    </source>
</evidence>
<evidence type="ECO:0000256" key="9">
    <source>
        <dbReference type="ARBA" id="ARBA00023098"/>
    </source>
</evidence>
<dbReference type="GO" id="GO:0016020">
    <property type="term" value="C:membrane"/>
    <property type="evidence" value="ECO:0007669"/>
    <property type="project" value="GOC"/>
</dbReference>
<proteinExistence type="predicted"/>
<dbReference type="InterPro" id="IPR020568">
    <property type="entry name" value="Ribosomal_Su5_D2-typ_SF"/>
</dbReference>